<proteinExistence type="predicted"/>
<dbReference type="InterPro" id="IPR050330">
    <property type="entry name" value="Bact_OuterMem_StrucFunc"/>
</dbReference>
<evidence type="ECO:0000256" key="1">
    <source>
        <dbReference type="ARBA" id="ARBA00004571"/>
    </source>
</evidence>
<dbReference type="SUPFAM" id="SSF103088">
    <property type="entry name" value="OmpA-like"/>
    <property type="match status" value="1"/>
</dbReference>
<evidence type="ECO:0000256" key="5">
    <source>
        <dbReference type="ARBA" id="ARBA00022729"/>
    </source>
</evidence>
<keyword evidence="8 10" id="KW-0472">Membrane</keyword>
<dbReference type="PANTHER" id="PTHR30329">
    <property type="entry name" value="STATOR ELEMENT OF FLAGELLAR MOTOR COMPLEX"/>
    <property type="match status" value="1"/>
</dbReference>
<dbReference type="Gene3D" id="3.30.1330.60">
    <property type="entry name" value="OmpA-like domain"/>
    <property type="match status" value="1"/>
</dbReference>
<keyword evidence="9" id="KW-0998">Cell outer membrane</keyword>
<dbReference type="Pfam" id="PF13505">
    <property type="entry name" value="OMP_b-brl"/>
    <property type="match status" value="1"/>
</dbReference>
<gene>
    <name evidence="14" type="ORF">I5L03_02910</name>
</gene>
<evidence type="ECO:0000256" key="10">
    <source>
        <dbReference type="PROSITE-ProRule" id="PRU00473"/>
    </source>
</evidence>
<evidence type="ECO:0000256" key="11">
    <source>
        <dbReference type="SAM" id="MobiDB-lite"/>
    </source>
</evidence>
<dbReference type="CDD" id="cd07185">
    <property type="entry name" value="OmpA_C-like"/>
    <property type="match status" value="1"/>
</dbReference>
<dbReference type="InterPro" id="IPR006664">
    <property type="entry name" value="OMP_bac"/>
</dbReference>
<feature type="chain" id="PRO_5047171118" evidence="12">
    <location>
        <begin position="22"/>
        <end position="383"/>
    </location>
</feature>
<name>A0ABS0N2K9_9SPHN</name>
<dbReference type="Proteomes" id="UP000602442">
    <property type="component" value="Unassembled WGS sequence"/>
</dbReference>
<dbReference type="Gene3D" id="2.40.160.20">
    <property type="match status" value="1"/>
</dbReference>
<accession>A0ABS0N2K9</accession>
<keyword evidence="15" id="KW-1185">Reference proteome</keyword>
<evidence type="ECO:0000256" key="4">
    <source>
        <dbReference type="ARBA" id="ARBA00022692"/>
    </source>
</evidence>
<evidence type="ECO:0000256" key="3">
    <source>
        <dbReference type="ARBA" id="ARBA00022452"/>
    </source>
</evidence>
<evidence type="ECO:0000256" key="8">
    <source>
        <dbReference type="ARBA" id="ARBA00023136"/>
    </source>
</evidence>
<dbReference type="PANTHER" id="PTHR30329:SF21">
    <property type="entry name" value="LIPOPROTEIN YIAD-RELATED"/>
    <property type="match status" value="1"/>
</dbReference>
<dbReference type="EMBL" id="JAEANY010000001">
    <property type="protein sequence ID" value="MBH5321535.1"/>
    <property type="molecule type" value="Genomic_DNA"/>
</dbReference>
<dbReference type="InterPro" id="IPR011250">
    <property type="entry name" value="OMP/PagP_B-barrel"/>
</dbReference>
<dbReference type="InterPro" id="IPR036737">
    <property type="entry name" value="OmpA-like_sf"/>
</dbReference>
<keyword evidence="2" id="KW-0813">Transport</keyword>
<protein>
    <submittedName>
        <fullName evidence="14">OmpA family protein</fullName>
    </submittedName>
</protein>
<reference evidence="14 15" key="1">
    <citation type="submission" date="2020-11" db="EMBL/GenBank/DDBJ databases">
        <title>Erythrobacter sediminis sp. nov., a marine bacterium from a tidal flat of Garorim Bay.</title>
        <authorList>
            <person name="Kim D."/>
            <person name="Yoo Y."/>
            <person name="Kim J.-J."/>
        </authorList>
    </citation>
    <scope>NUCLEOTIDE SEQUENCE [LARGE SCALE GENOMIC DNA]</scope>
    <source>
        <strain evidence="14 15">JGD-13</strain>
    </source>
</reference>
<dbReference type="Pfam" id="PF00691">
    <property type="entry name" value="OmpA"/>
    <property type="match status" value="1"/>
</dbReference>
<keyword evidence="3" id="KW-1134">Transmembrane beta strand</keyword>
<evidence type="ECO:0000256" key="6">
    <source>
        <dbReference type="ARBA" id="ARBA00023065"/>
    </source>
</evidence>
<evidence type="ECO:0000259" key="13">
    <source>
        <dbReference type="PROSITE" id="PS51123"/>
    </source>
</evidence>
<dbReference type="PROSITE" id="PS51123">
    <property type="entry name" value="OMPA_2"/>
    <property type="match status" value="1"/>
</dbReference>
<evidence type="ECO:0000256" key="2">
    <source>
        <dbReference type="ARBA" id="ARBA00022448"/>
    </source>
</evidence>
<feature type="compositionally biased region" description="Pro residues" evidence="11">
    <location>
        <begin position="234"/>
        <end position="254"/>
    </location>
</feature>
<feature type="domain" description="OmpA-like" evidence="13">
    <location>
        <begin position="264"/>
        <end position="381"/>
    </location>
</feature>
<feature type="signal peptide" evidence="12">
    <location>
        <begin position="1"/>
        <end position="21"/>
    </location>
</feature>
<keyword evidence="7" id="KW-0626">Porin</keyword>
<dbReference type="SUPFAM" id="SSF56925">
    <property type="entry name" value="OMPA-like"/>
    <property type="match status" value="1"/>
</dbReference>
<keyword evidence="6" id="KW-0406">Ion transport</keyword>
<sequence>MRRAFAALSLSALIAAPPALAQDDDPRRGAYVAIDAGAVLPADFDTDIGADKEDARTSTELGWGVDARLGYDAGRIRLELEGSHQFFGAEEITSATRGIPDSATTFATGSQEYDGDFSLTSVMANALVDFGDADEVQFAAGGGIGRSWMDVESAIVGASVDHLDASDNEWAWQLLAEARVPVAERVDLGVRYRYFSTLEFEVEDSAGRATDFELRTHTLTATLTVHLGGRSDPPTEPVSVPPAPEPAPPPPTPPERPRGHPPGFYTPCEQGPFIVFFDWDESEITPEAAAVLDVAITAYSRCNDVRVMLAGHADTSGPSVYNVRLSERRNAAVRDYLTRGGLPAFDIASQAFGESRPRVPTADGVRELQNRRVEITYGPGSGN</sequence>
<comment type="subcellular location">
    <subcellularLocation>
        <location evidence="1">Cell outer membrane</location>
        <topology evidence="1">Multi-pass membrane protein</topology>
    </subcellularLocation>
</comment>
<dbReference type="PRINTS" id="PR01021">
    <property type="entry name" value="OMPADOMAIN"/>
</dbReference>
<comment type="caution">
    <text evidence="14">The sequence shown here is derived from an EMBL/GenBank/DDBJ whole genome shotgun (WGS) entry which is preliminary data.</text>
</comment>
<dbReference type="RefSeq" id="WP_197920187.1">
    <property type="nucleotide sequence ID" value="NZ_CAWPTA010000006.1"/>
</dbReference>
<evidence type="ECO:0000313" key="14">
    <source>
        <dbReference type="EMBL" id="MBH5321535.1"/>
    </source>
</evidence>
<keyword evidence="5 12" id="KW-0732">Signal</keyword>
<feature type="region of interest" description="Disordered" evidence="11">
    <location>
        <begin position="225"/>
        <end position="262"/>
    </location>
</feature>
<keyword evidence="4" id="KW-0812">Transmembrane</keyword>
<organism evidence="14 15">
    <name type="scientific">Aurantiacibacter sediminis</name>
    <dbReference type="NCBI Taxonomy" id="2793064"/>
    <lineage>
        <taxon>Bacteria</taxon>
        <taxon>Pseudomonadati</taxon>
        <taxon>Pseudomonadota</taxon>
        <taxon>Alphaproteobacteria</taxon>
        <taxon>Sphingomonadales</taxon>
        <taxon>Erythrobacteraceae</taxon>
        <taxon>Aurantiacibacter</taxon>
    </lineage>
</organism>
<evidence type="ECO:0000256" key="9">
    <source>
        <dbReference type="ARBA" id="ARBA00023237"/>
    </source>
</evidence>
<dbReference type="InterPro" id="IPR027385">
    <property type="entry name" value="Beta-barrel_OMP"/>
</dbReference>
<evidence type="ECO:0000256" key="12">
    <source>
        <dbReference type="SAM" id="SignalP"/>
    </source>
</evidence>
<dbReference type="InterPro" id="IPR006665">
    <property type="entry name" value="OmpA-like"/>
</dbReference>
<evidence type="ECO:0000313" key="15">
    <source>
        <dbReference type="Proteomes" id="UP000602442"/>
    </source>
</evidence>
<evidence type="ECO:0000256" key="7">
    <source>
        <dbReference type="ARBA" id="ARBA00023114"/>
    </source>
</evidence>